<reference evidence="1 2" key="1">
    <citation type="submission" date="2016-12" db="EMBL/GenBank/DDBJ databases">
        <title>Complete genome sequence of Thauera chlorobenzoica, a Betaproteobacterium degrading haloaromatics anaerobically to CO2 and halides.</title>
        <authorList>
            <person name="Goris T."/>
            <person name="Mergelsberg M."/>
            <person name="Boll M."/>
        </authorList>
    </citation>
    <scope>NUCLEOTIDE SEQUENCE [LARGE SCALE GENOMIC DNA]</scope>
    <source>
        <strain evidence="1 2">3CB1</strain>
    </source>
</reference>
<accession>A0A1H5UIJ8</accession>
<dbReference type="PANTHER" id="PTHR39555:SF1">
    <property type="entry name" value="TYPE IV PILUS INNER MEMBRANE COMPONENT PILO"/>
    <property type="match status" value="1"/>
</dbReference>
<dbReference type="OrthoDB" id="9802133at2"/>
<dbReference type="KEGG" id="tcl:Tchl_0753"/>
<dbReference type="STRING" id="96773.Tchl_0753"/>
<dbReference type="GO" id="GO:0043107">
    <property type="term" value="P:type IV pilus-dependent motility"/>
    <property type="evidence" value="ECO:0007669"/>
    <property type="project" value="InterPro"/>
</dbReference>
<gene>
    <name evidence="1" type="ORF">Tchl_0753</name>
</gene>
<dbReference type="EMBL" id="CP018839">
    <property type="protein sequence ID" value="APR03617.1"/>
    <property type="molecule type" value="Genomic_DNA"/>
</dbReference>
<evidence type="ECO:0000313" key="2">
    <source>
        <dbReference type="Proteomes" id="UP000185739"/>
    </source>
</evidence>
<dbReference type="Proteomes" id="UP000185739">
    <property type="component" value="Chromosome"/>
</dbReference>
<dbReference type="InterPro" id="IPR007445">
    <property type="entry name" value="PilO"/>
</dbReference>
<sequence length="238" mass="26972">MKRLLSRKASAPAPVARKRLARADLQRLAQDFKDLDPNDPGLWPLAPRLAAALAVLLATVAAFWWFDWRGQAERLERSAAEELQLRESWVTKKRQAVNLDEHRRQLAEIDRQFGALLKQLPNRAEMDSLLSDLNQAGLGRGLQFELFKPGADLVKEFYAEMPIEIRVTGGYHELGEFVSDIARMPRIVTLNDIALESGKDGRLELEAKAVTYRYLDEEELAQQRQAAQAEQAARGKKK</sequence>
<keyword evidence="2" id="KW-1185">Reference proteome</keyword>
<dbReference type="PIRSF" id="PIRSF016482">
    <property type="entry name" value="PilO"/>
    <property type="match status" value="1"/>
</dbReference>
<dbReference type="PANTHER" id="PTHR39555">
    <property type="entry name" value="FIMBRIAL ASSEMBLY PROTEIN PILO-LIKE PROTEIN-RELATED"/>
    <property type="match status" value="1"/>
</dbReference>
<proteinExistence type="predicted"/>
<dbReference type="Gene3D" id="1.10.287.540">
    <property type="entry name" value="Helix hairpin bin"/>
    <property type="match status" value="1"/>
</dbReference>
<dbReference type="Gene3D" id="3.30.70.60">
    <property type="match status" value="1"/>
</dbReference>
<dbReference type="GO" id="GO:0043683">
    <property type="term" value="P:type IV pilus assembly"/>
    <property type="evidence" value="ECO:0007669"/>
    <property type="project" value="InterPro"/>
</dbReference>
<protein>
    <submittedName>
        <fullName evidence="1">Type IV pilus biogenesis protein PilO</fullName>
    </submittedName>
</protein>
<dbReference type="InterPro" id="IPR014717">
    <property type="entry name" value="Transl_elong_EF1B/ribsomal_bS6"/>
</dbReference>
<dbReference type="Pfam" id="PF04350">
    <property type="entry name" value="PilO"/>
    <property type="match status" value="1"/>
</dbReference>
<evidence type="ECO:0000313" key="1">
    <source>
        <dbReference type="EMBL" id="APR03617.1"/>
    </source>
</evidence>
<dbReference type="AlphaFoldDB" id="A0A1H5UIJ8"/>
<organism evidence="1 2">
    <name type="scientific">Thauera chlorobenzoica</name>
    <dbReference type="NCBI Taxonomy" id="96773"/>
    <lineage>
        <taxon>Bacteria</taxon>
        <taxon>Pseudomonadati</taxon>
        <taxon>Pseudomonadota</taxon>
        <taxon>Betaproteobacteria</taxon>
        <taxon>Rhodocyclales</taxon>
        <taxon>Zoogloeaceae</taxon>
        <taxon>Thauera</taxon>
    </lineage>
</organism>
<name>A0A1H5UIJ8_9RHOO</name>
<dbReference type="RefSeq" id="WP_075147212.1">
    <property type="nucleotide sequence ID" value="NZ_CP018839.1"/>
</dbReference>